<gene>
    <name evidence="5" type="ORF">KZH69_08830</name>
</gene>
<dbReference type="InterPro" id="IPR032874">
    <property type="entry name" value="DDE_dom"/>
</dbReference>
<dbReference type="RefSeq" id="WP_219317072.1">
    <property type="nucleotide sequence ID" value="NZ_JAHWYN010000006.1"/>
</dbReference>
<reference evidence="5 6" key="1">
    <citation type="submission" date="2021-07" db="EMBL/GenBank/DDBJ databases">
        <title>Flavobacterium sp. nov. isolated from sediment on the Taihu Lake.</title>
        <authorList>
            <person name="Qu J.-H."/>
        </authorList>
    </citation>
    <scope>NUCLEOTIDE SEQUENCE [LARGE SCALE GENOMIC DNA]</scope>
    <source>
        <strain evidence="5 6">NAS39</strain>
    </source>
</reference>
<keyword evidence="2" id="KW-0238">DNA-binding</keyword>
<keyword evidence="6" id="KW-1185">Reference proteome</keyword>
<organism evidence="5 6">
    <name type="scientific">Flavobacterium taihuense</name>
    <dbReference type="NCBI Taxonomy" id="2857508"/>
    <lineage>
        <taxon>Bacteria</taxon>
        <taxon>Pseudomonadati</taxon>
        <taxon>Bacteroidota</taxon>
        <taxon>Flavobacteriia</taxon>
        <taxon>Flavobacteriales</taxon>
        <taxon>Flavobacteriaceae</taxon>
        <taxon>Flavobacterium</taxon>
    </lineage>
</organism>
<evidence type="ECO:0000256" key="1">
    <source>
        <dbReference type="ARBA" id="ARBA00022578"/>
    </source>
</evidence>
<sequence length="106" mass="12697">MNTKGHCYPKHIIIQAVYFKLRFTLSYRDVEEIIKIRGVIVDHAAIQRWVYKFTPFIESATKKRKSRVGTSWRLDETYMKVKGIWCYFYRAVDKLGNTVDFLLTKR</sequence>
<keyword evidence="3" id="KW-0233">DNA recombination</keyword>
<keyword evidence="1" id="KW-0815">Transposition</keyword>
<feature type="domain" description="DDE" evidence="4">
    <location>
        <begin position="70"/>
        <end position="106"/>
    </location>
</feature>
<evidence type="ECO:0000256" key="3">
    <source>
        <dbReference type="ARBA" id="ARBA00023172"/>
    </source>
</evidence>
<dbReference type="EMBL" id="JAHWYN010000006">
    <property type="protein sequence ID" value="MBW4360587.1"/>
    <property type="molecule type" value="Genomic_DNA"/>
</dbReference>
<evidence type="ECO:0000259" key="4">
    <source>
        <dbReference type="Pfam" id="PF13610"/>
    </source>
</evidence>
<dbReference type="InterPro" id="IPR047930">
    <property type="entry name" value="Transpos_IS6"/>
</dbReference>
<evidence type="ECO:0000313" key="5">
    <source>
        <dbReference type="EMBL" id="MBW4360587.1"/>
    </source>
</evidence>
<dbReference type="Proteomes" id="UP000812031">
    <property type="component" value="Unassembled WGS sequence"/>
</dbReference>
<dbReference type="NCBIfam" id="NF033587">
    <property type="entry name" value="transpos_IS6"/>
    <property type="match status" value="1"/>
</dbReference>
<dbReference type="InterPro" id="IPR052183">
    <property type="entry name" value="IS_Transposase"/>
</dbReference>
<evidence type="ECO:0000313" key="6">
    <source>
        <dbReference type="Proteomes" id="UP000812031"/>
    </source>
</evidence>
<proteinExistence type="predicted"/>
<dbReference type="PANTHER" id="PTHR35528">
    <property type="entry name" value="BLL1675 PROTEIN"/>
    <property type="match status" value="1"/>
</dbReference>
<accession>A0ABS6XV82</accession>
<protein>
    <submittedName>
        <fullName evidence="5">IS6 family transposase</fullName>
    </submittedName>
</protein>
<dbReference type="Pfam" id="PF13610">
    <property type="entry name" value="DDE_Tnp_IS240"/>
    <property type="match status" value="1"/>
</dbReference>
<name>A0ABS6XV82_9FLAO</name>
<comment type="caution">
    <text evidence="5">The sequence shown here is derived from an EMBL/GenBank/DDBJ whole genome shotgun (WGS) entry which is preliminary data.</text>
</comment>
<evidence type="ECO:0000256" key="2">
    <source>
        <dbReference type="ARBA" id="ARBA00023125"/>
    </source>
</evidence>
<dbReference type="PANTHER" id="PTHR35528:SF3">
    <property type="entry name" value="BLL1675 PROTEIN"/>
    <property type="match status" value="1"/>
</dbReference>